<reference evidence="16 17" key="1">
    <citation type="submission" date="2024-11" db="EMBL/GenBank/DDBJ databases">
        <title>Chromosome-level genome assembly of Eucalyptus globulus Labill. provides insights into its genome evolution.</title>
        <authorList>
            <person name="Li X."/>
        </authorList>
    </citation>
    <scope>NUCLEOTIDE SEQUENCE [LARGE SCALE GENOMIC DNA]</scope>
    <source>
        <strain evidence="16">CL2024</strain>
        <tissue evidence="16">Fresh tender leaves</tissue>
    </source>
</reference>
<dbReference type="SUPFAM" id="SSF56112">
    <property type="entry name" value="Protein kinase-like (PK-like)"/>
    <property type="match status" value="1"/>
</dbReference>
<keyword evidence="9 13" id="KW-1133">Transmembrane helix</keyword>
<name>A0ABD3IYE1_EUCGL</name>
<feature type="binding site" evidence="12">
    <location>
        <position position="515"/>
    </location>
    <ligand>
        <name>ATP</name>
        <dbReference type="ChEBI" id="CHEBI:30616"/>
    </ligand>
</feature>
<evidence type="ECO:0000256" key="3">
    <source>
        <dbReference type="ARBA" id="ARBA00022679"/>
    </source>
</evidence>
<evidence type="ECO:0000256" key="2">
    <source>
        <dbReference type="ARBA" id="ARBA00022527"/>
    </source>
</evidence>
<evidence type="ECO:0000256" key="14">
    <source>
        <dbReference type="SAM" id="SignalP"/>
    </source>
</evidence>
<dbReference type="InterPro" id="IPR000719">
    <property type="entry name" value="Prot_kinase_dom"/>
</dbReference>
<dbReference type="EMBL" id="JBJKBG010000010">
    <property type="protein sequence ID" value="KAL3719058.1"/>
    <property type="molecule type" value="Genomic_DNA"/>
</dbReference>
<dbReference type="Gene3D" id="2.60.120.430">
    <property type="entry name" value="Galactose-binding lectin"/>
    <property type="match status" value="2"/>
</dbReference>
<keyword evidence="7" id="KW-0418">Kinase</keyword>
<feature type="signal peptide" evidence="14">
    <location>
        <begin position="1"/>
        <end position="24"/>
    </location>
</feature>
<dbReference type="CDD" id="cd12087">
    <property type="entry name" value="TM_EGFR-like"/>
    <property type="match status" value="1"/>
</dbReference>
<evidence type="ECO:0000256" key="1">
    <source>
        <dbReference type="ARBA" id="ARBA00004479"/>
    </source>
</evidence>
<dbReference type="InterPro" id="IPR017441">
    <property type="entry name" value="Protein_kinase_ATP_BS"/>
</dbReference>
<evidence type="ECO:0000256" key="11">
    <source>
        <dbReference type="ARBA" id="ARBA00023180"/>
    </source>
</evidence>
<evidence type="ECO:0000256" key="4">
    <source>
        <dbReference type="ARBA" id="ARBA00022692"/>
    </source>
</evidence>
<protein>
    <recommendedName>
        <fullName evidence="15">Protein kinase domain-containing protein</fullName>
    </recommendedName>
</protein>
<sequence>MGNLSFQLILSCSYLFCLICIASGFVPLDNYLIDCGSPRNASVGNRTFLADNLYSHILSTAQNILANTNSSSLSSSYDSTLYLTARIFDQASHYTFPIKENGRHLIRLYFFPFVHREYNLSTAKFSVSAQNFTLLEGFQLDKGSVVKEYSFNITTNQLVLTFTPNTNSFAFVNALEVISLPIELIPDSARIVEMRGGYQNLQNKALETVLRVNMGNQTVHPQKDTLWRLWVSDETFLKHSAVSIVSNVSAVTYKNGNVTENIAPPSVYGTATKLDSVRDPSLNVNITWLFSVDAGFNYLVRFHICDIVNSTLGSFLFNVYINSWFAYRSFDLSKLTSNVIGRPYYFDVIISSTSSSALSVSVGPSPEGSYPMAILNGLEIMKISNSQDSLETSDSENGSLKTNSRSKIILIAGLSGGICIFLVVVSALFFVCRRRRRKLAAVGHSKEDNFVMNQTGDKNSNSLAVFSTSTFGYRYPFTAIEEATNNFSEDLIIGTGGFGKVYKGIFRDGTKVAVKRGQSKSQQGLTEFRTEIEMLSQFRHRHLVSLIGYCDERKEMIIIYEFMENGTLKSHLYDSDRPVLSWKQRLEICIGSAKGLHYLHTGSTRAIIHRDVKSANILLDENLMAKVADFGLSKTGPDIDQTHVSTAVKGSFGYLDPEYLTRQQLTEKSDVYSFGVVMLEILCGRAVIDPSLPREKVNLVEWAMKWRERGRIQETIDPHLVAQASEESLWKFVEIAEKCLAQCGLHRPQMGDVLWNLESALQVQLKEEKPSDKGELAARADWIGYLDTHPSASTAQFSMGSLGDLASVSMSKLFAKMAKEDMR</sequence>
<keyword evidence="3" id="KW-0808">Transferase</keyword>
<evidence type="ECO:0000256" key="6">
    <source>
        <dbReference type="ARBA" id="ARBA00022741"/>
    </source>
</evidence>
<dbReference type="Pfam" id="PF12819">
    <property type="entry name" value="Malectin_like"/>
    <property type="match status" value="1"/>
</dbReference>
<dbReference type="PANTHER" id="PTHR47989">
    <property type="entry name" value="OS01G0750732 PROTEIN"/>
    <property type="match status" value="1"/>
</dbReference>
<dbReference type="SMART" id="SM00220">
    <property type="entry name" value="S_TKc"/>
    <property type="match status" value="1"/>
</dbReference>
<dbReference type="GO" id="GO:0005524">
    <property type="term" value="F:ATP binding"/>
    <property type="evidence" value="ECO:0007669"/>
    <property type="project" value="UniProtKB-UniRule"/>
</dbReference>
<comment type="caution">
    <text evidence="16">The sequence shown here is derived from an EMBL/GenBank/DDBJ whole genome shotgun (WGS) entry which is preliminary data.</text>
</comment>
<dbReference type="GO" id="GO:0004674">
    <property type="term" value="F:protein serine/threonine kinase activity"/>
    <property type="evidence" value="ECO:0007669"/>
    <property type="project" value="UniProtKB-KW"/>
</dbReference>
<evidence type="ECO:0000256" key="9">
    <source>
        <dbReference type="ARBA" id="ARBA00022989"/>
    </source>
</evidence>
<evidence type="ECO:0000313" key="17">
    <source>
        <dbReference type="Proteomes" id="UP001634007"/>
    </source>
</evidence>
<feature type="chain" id="PRO_5044796518" description="Protein kinase domain-containing protein" evidence="14">
    <location>
        <begin position="25"/>
        <end position="823"/>
    </location>
</feature>
<dbReference type="PANTHER" id="PTHR47989:SF62">
    <property type="entry name" value="OS05G0423500 PROTEIN"/>
    <property type="match status" value="1"/>
</dbReference>
<evidence type="ECO:0000259" key="15">
    <source>
        <dbReference type="PROSITE" id="PS50011"/>
    </source>
</evidence>
<feature type="transmembrane region" description="Helical" evidence="13">
    <location>
        <begin position="408"/>
        <end position="431"/>
    </location>
</feature>
<keyword evidence="10 13" id="KW-0472">Membrane</keyword>
<evidence type="ECO:0000256" key="13">
    <source>
        <dbReference type="SAM" id="Phobius"/>
    </source>
</evidence>
<dbReference type="Proteomes" id="UP001634007">
    <property type="component" value="Unassembled WGS sequence"/>
</dbReference>
<dbReference type="CDD" id="cd14066">
    <property type="entry name" value="STKc_IRAK"/>
    <property type="match status" value="1"/>
</dbReference>
<keyword evidence="6 12" id="KW-0547">Nucleotide-binding</keyword>
<dbReference type="InterPro" id="IPR001245">
    <property type="entry name" value="Ser-Thr/Tyr_kinase_cat_dom"/>
</dbReference>
<keyword evidence="2" id="KW-0723">Serine/threonine-protein kinase</keyword>
<keyword evidence="4 13" id="KW-0812">Transmembrane</keyword>
<evidence type="ECO:0000313" key="16">
    <source>
        <dbReference type="EMBL" id="KAL3719058.1"/>
    </source>
</evidence>
<keyword evidence="5 14" id="KW-0732">Signal</keyword>
<dbReference type="FunFam" id="2.60.120.430:FF:000005">
    <property type="entry name" value="Putative receptor-like protein kinase"/>
    <property type="match status" value="1"/>
</dbReference>
<keyword evidence="17" id="KW-1185">Reference proteome</keyword>
<evidence type="ECO:0000256" key="5">
    <source>
        <dbReference type="ARBA" id="ARBA00022729"/>
    </source>
</evidence>
<dbReference type="FunFam" id="2.60.120.430:FF:000001">
    <property type="entry name" value="Receptor-like protein kinase FERONIA"/>
    <property type="match status" value="1"/>
</dbReference>
<dbReference type="GO" id="GO:0016020">
    <property type="term" value="C:membrane"/>
    <property type="evidence" value="ECO:0007669"/>
    <property type="project" value="UniProtKB-SubCell"/>
</dbReference>
<dbReference type="FunFam" id="3.30.200.20:FF:000039">
    <property type="entry name" value="receptor-like protein kinase FERONIA"/>
    <property type="match status" value="1"/>
</dbReference>
<accession>A0ABD3IYE1</accession>
<proteinExistence type="predicted"/>
<dbReference type="Pfam" id="PF07714">
    <property type="entry name" value="PK_Tyr_Ser-Thr"/>
    <property type="match status" value="1"/>
</dbReference>
<dbReference type="Gene3D" id="3.30.200.20">
    <property type="entry name" value="Phosphorylase Kinase, domain 1"/>
    <property type="match status" value="1"/>
</dbReference>
<dbReference type="InterPro" id="IPR011009">
    <property type="entry name" value="Kinase-like_dom_sf"/>
</dbReference>
<keyword evidence="8 12" id="KW-0067">ATP-binding</keyword>
<dbReference type="AlphaFoldDB" id="A0ABD3IYE1"/>
<dbReference type="PROSITE" id="PS00107">
    <property type="entry name" value="PROTEIN_KINASE_ATP"/>
    <property type="match status" value="1"/>
</dbReference>
<dbReference type="PROSITE" id="PS50011">
    <property type="entry name" value="PROTEIN_KINASE_DOM"/>
    <property type="match status" value="1"/>
</dbReference>
<gene>
    <name evidence="16" type="ORF">ACJRO7_004064</name>
</gene>
<evidence type="ECO:0000256" key="12">
    <source>
        <dbReference type="PROSITE-ProRule" id="PRU10141"/>
    </source>
</evidence>
<keyword evidence="11" id="KW-0325">Glycoprotein</keyword>
<evidence type="ECO:0000256" key="8">
    <source>
        <dbReference type="ARBA" id="ARBA00022840"/>
    </source>
</evidence>
<dbReference type="PROSITE" id="PS00108">
    <property type="entry name" value="PROTEIN_KINASE_ST"/>
    <property type="match status" value="1"/>
</dbReference>
<evidence type="ECO:0000256" key="10">
    <source>
        <dbReference type="ARBA" id="ARBA00023136"/>
    </source>
</evidence>
<feature type="domain" description="Protein kinase" evidence="15">
    <location>
        <begin position="487"/>
        <end position="761"/>
    </location>
</feature>
<comment type="subcellular location">
    <subcellularLocation>
        <location evidence="1">Membrane</location>
        <topology evidence="1">Single-pass type I membrane protein</topology>
    </subcellularLocation>
</comment>
<dbReference type="Gene3D" id="1.10.510.10">
    <property type="entry name" value="Transferase(Phosphotransferase) domain 1"/>
    <property type="match status" value="1"/>
</dbReference>
<dbReference type="FunFam" id="1.10.510.10:FF:000252">
    <property type="entry name" value="Receptor-like protein kinase FERONIA"/>
    <property type="match status" value="1"/>
</dbReference>
<organism evidence="16 17">
    <name type="scientific">Eucalyptus globulus</name>
    <name type="common">Tasmanian blue gum</name>
    <dbReference type="NCBI Taxonomy" id="34317"/>
    <lineage>
        <taxon>Eukaryota</taxon>
        <taxon>Viridiplantae</taxon>
        <taxon>Streptophyta</taxon>
        <taxon>Embryophyta</taxon>
        <taxon>Tracheophyta</taxon>
        <taxon>Spermatophyta</taxon>
        <taxon>Magnoliopsida</taxon>
        <taxon>eudicotyledons</taxon>
        <taxon>Gunneridae</taxon>
        <taxon>Pentapetalae</taxon>
        <taxon>rosids</taxon>
        <taxon>malvids</taxon>
        <taxon>Myrtales</taxon>
        <taxon>Myrtaceae</taxon>
        <taxon>Myrtoideae</taxon>
        <taxon>Eucalypteae</taxon>
        <taxon>Eucalyptus</taxon>
    </lineage>
</organism>
<evidence type="ECO:0000256" key="7">
    <source>
        <dbReference type="ARBA" id="ARBA00022777"/>
    </source>
</evidence>
<dbReference type="InterPro" id="IPR008271">
    <property type="entry name" value="Ser/Thr_kinase_AS"/>
</dbReference>
<dbReference type="InterPro" id="IPR024788">
    <property type="entry name" value="Malectin-like_Carb-bd_dom"/>
</dbReference>